<dbReference type="Gene3D" id="3.40.50.620">
    <property type="entry name" value="HUPs"/>
    <property type="match status" value="1"/>
</dbReference>
<dbReference type="InterPro" id="IPR014729">
    <property type="entry name" value="Rossmann-like_a/b/a_fold"/>
</dbReference>
<dbReference type="HAMAP" id="MF_00243">
    <property type="entry name" value="NMN_adenylyltr"/>
    <property type="match status" value="1"/>
</dbReference>
<dbReference type="GO" id="GO:0009435">
    <property type="term" value="P:NAD+ biosynthetic process"/>
    <property type="evidence" value="ECO:0007669"/>
    <property type="project" value="UniProtKB-UniRule"/>
</dbReference>
<evidence type="ECO:0000256" key="2">
    <source>
        <dbReference type="ARBA" id="ARBA00022642"/>
    </source>
</evidence>
<dbReference type="RefSeq" id="WP_338098325.1">
    <property type="nucleotide sequence ID" value="NZ_CP131061.1"/>
</dbReference>
<gene>
    <name evidence="11" type="ORF">MsAm2_05960</name>
</gene>
<reference evidence="11 12" key="1">
    <citation type="submission" date="2023-07" db="EMBL/GenBank/DDBJ databases">
        <title>Closed genome sequence of Methanosarcinaceae archaeon Am2.</title>
        <authorList>
            <person name="Poehlein A."/>
            <person name="Protasov E."/>
            <person name="Platt K."/>
            <person name="Reeh H."/>
            <person name="Daniel R."/>
            <person name="Brune A."/>
        </authorList>
    </citation>
    <scope>NUCLEOTIDE SEQUENCE [LARGE SCALE GENOMIC DNA]</scope>
    <source>
        <strain evidence="11 12">Am2</strain>
    </source>
</reference>
<keyword evidence="4 8" id="KW-0548">Nucleotidyltransferase</keyword>
<sequence>MKRAFYVGRFQPYHLGHDKIIKMIANDIDELVIGIGSAQKSHSVTDPFTAGERVEMVKKALEDFPIRTYIIPLQDMEFNSLWVSHVKSMSPKFDVAYSNNPLVVQLFTEAGIEVRRPPMHERDKYSGTAIRKLMIHGARQDWEDLIPKTVMEVIDEVNGICRIKRVAGNDHK</sequence>
<protein>
    <recommendedName>
        <fullName evidence="8 9">Nicotinamide-nucleotide adenylyltransferase</fullName>
        <ecNumber evidence="8 9">2.7.7.1</ecNumber>
    </recommendedName>
    <alternativeName>
        <fullName evidence="8">NAD(+) diphosphorylase</fullName>
    </alternativeName>
    <alternativeName>
        <fullName evidence="8">NAD(+) pyrophosphorylase</fullName>
    </alternativeName>
    <alternativeName>
        <fullName evidence="8">NMN adenylyltransferase</fullName>
    </alternativeName>
</protein>
<comment type="similarity">
    <text evidence="1 8">Belongs to the archaeal NMN adenylyltransferase family.</text>
</comment>
<dbReference type="AlphaFoldDB" id="A0AA96V6G3"/>
<evidence type="ECO:0000256" key="9">
    <source>
        <dbReference type="NCBIfam" id="TIGR01527"/>
    </source>
</evidence>
<dbReference type="SUPFAM" id="SSF52374">
    <property type="entry name" value="Nucleotidylyl transferase"/>
    <property type="match status" value="1"/>
</dbReference>
<keyword evidence="3 8" id="KW-0808">Transferase</keyword>
<evidence type="ECO:0000313" key="11">
    <source>
        <dbReference type="EMBL" id="WNY26816.1"/>
    </source>
</evidence>
<proteinExistence type="inferred from homology"/>
<dbReference type="PANTHER" id="PTHR21342:SF0">
    <property type="entry name" value="BIFUNCTIONAL NMN ADENYLYLTRANSFERASE_NUDIX HYDROLASE"/>
    <property type="match status" value="1"/>
</dbReference>
<evidence type="ECO:0000256" key="8">
    <source>
        <dbReference type="HAMAP-Rule" id="MF_00243"/>
    </source>
</evidence>
<dbReference type="NCBIfam" id="TIGR01527">
    <property type="entry name" value="arch_NMN_Atrans"/>
    <property type="match status" value="1"/>
</dbReference>
<dbReference type="PANTHER" id="PTHR21342">
    <property type="entry name" value="PHOSPHOPANTETHEINE ADENYLYLTRANSFERASE"/>
    <property type="match status" value="1"/>
</dbReference>
<dbReference type="Proteomes" id="UP001304970">
    <property type="component" value="Chromosome"/>
</dbReference>
<dbReference type="Pfam" id="PF01467">
    <property type="entry name" value="CTP_transf_like"/>
    <property type="match status" value="1"/>
</dbReference>
<organism evidence="11 12">
    <name type="scientific">Methanolapillus ohkumae</name>
    <dbReference type="NCBI Taxonomy" id="3028298"/>
    <lineage>
        <taxon>Archaea</taxon>
        <taxon>Methanobacteriati</taxon>
        <taxon>Methanobacteriota</taxon>
        <taxon>Stenosarchaea group</taxon>
        <taxon>Methanomicrobia</taxon>
        <taxon>Methanosarcinales</taxon>
        <taxon>Methanosarcinaceae</taxon>
        <taxon>Methanolapillus</taxon>
    </lineage>
</organism>
<dbReference type="InterPro" id="IPR004821">
    <property type="entry name" value="Cyt_trans-like"/>
</dbReference>
<dbReference type="GO" id="GO:0005737">
    <property type="term" value="C:cytoplasm"/>
    <property type="evidence" value="ECO:0007669"/>
    <property type="project" value="UniProtKB-SubCell"/>
</dbReference>
<comment type="pathway">
    <text evidence="8">Cofactor biosynthesis; NAD(+) biosynthesis; NAD(+) from nicotinamide D-ribonucleotide: step 1/1.</text>
</comment>
<comment type="catalytic activity">
    <reaction evidence="8">
        <text>beta-nicotinamide D-ribonucleotide + ATP + H(+) = diphosphate + NAD(+)</text>
        <dbReference type="Rhea" id="RHEA:21360"/>
        <dbReference type="ChEBI" id="CHEBI:14649"/>
        <dbReference type="ChEBI" id="CHEBI:15378"/>
        <dbReference type="ChEBI" id="CHEBI:30616"/>
        <dbReference type="ChEBI" id="CHEBI:33019"/>
        <dbReference type="ChEBI" id="CHEBI:57540"/>
        <dbReference type="EC" id="2.7.7.1"/>
    </reaction>
</comment>
<evidence type="ECO:0000256" key="7">
    <source>
        <dbReference type="ARBA" id="ARBA00023027"/>
    </source>
</evidence>
<dbReference type="EC" id="2.7.7.1" evidence="8 9"/>
<name>A0AA96V6G3_9EURY</name>
<dbReference type="GO" id="GO:0005524">
    <property type="term" value="F:ATP binding"/>
    <property type="evidence" value="ECO:0007669"/>
    <property type="project" value="UniProtKB-KW"/>
</dbReference>
<dbReference type="GO" id="GO:0000309">
    <property type="term" value="F:nicotinamide-nucleotide adenylyltransferase activity"/>
    <property type="evidence" value="ECO:0007669"/>
    <property type="project" value="UniProtKB-UniRule"/>
</dbReference>
<evidence type="ECO:0000256" key="4">
    <source>
        <dbReference type="ARBA" id="ARBA00022695"/>
    </source>
</evidence>
<accession>A0AA96V6G3</accession>
<evidence type="ECO:0000259" key="10">
    <source>
        <dbReference type="Pfam" id="PF01467"/>
    </source>
</evidence>
<keyword evidence="12" id="KW-1185">Reference proteome</keyword>
<evidence type="ECO:0000256" key="5">
    <source>
        <dbReference type="ARBA" id="ARBA00022741"/>
    </source>
</evidence>
<keyword evidence="2 8" id="KW-0662">Pyridine nucleotide biosynthesis</keyword>
<comment type="subcellular location">
    <subcellularLocation>
        <location evidence="8">Cytoplasm</location>
    </subcellularLocation>
</comment>
<evidence type="ECO:0000313" key="12">
    <source>
        <dbReference type="Proteomes" id="UP001304970"/>
    </source>
</evidence>
<dbReference type="CDD" id="cd02166">
    <property type="entry name" value="NMNAT_Archaea"/>
    <property type="match status" value="1"/>
</dbReference>
<dbReference type="NCBIfam" id="TIGR00125">
    <property type="entry name" value="cyt_tran_rel"/>
    <property type="match status" value="1"/>
</dbReference>
<evidence type="ECO:0000256" key="6">
    <source>
        <dbReference type="ARBA" id="ARBA00022840"/>
    </source>
</evidence>
<evidence type="ECO:0000256" key="1">
    <source>
        <dbReference type="ARBA" id="ARBA00010124"/>
    </source>
</evidence>
<keyword evidence="8" id="KW-0963">Cytoplasm</keyword>
<dbReference type="NCBIfam" id="NF002243">
    <property type="entry name" value="PRK01153.1"/>
    <property type="match status" value="1"/>
</dbReference>
<keyword evidence="5 8" id="KW-0547">Nucleotide-binding</keyword>
<dbReference type="GeneID" id="89228005"/>
<keyword evidence="6 8" id="KW-0067">ATP-binding</keyword>
<keyword evidence="7 8" id="KW-0520">NAD</keyword>
<dbReference type="InterPro" id="IPR006418">
    <property type="entry name" value="NMN_Atrans_arc"/>
</dbReference>
<feature type="domain" description="Cytidyltransferase-like" evidence="10">
    <location>
        <begin position="5"/>
        <end position="132"/>
    </location>
</feature>
<dbReference type="EMBL" id="CP131061">
    <property type="protein sequence ID" value="WNY26816.1"/>
    <property type="molecule type" value="Genomic_DNA"/>
</dbReference>
<evidence type="ECO:0000256" key="3">
    <source>
        <dbReference type="ARBA" id="ARBA00022679"/>
    </source>
</evidence>